<evidence type="ECO:0000259" key="4">
    <source>
        <dbReference type="Pfam" id="PF26130"/>
    </source>
</evidence>
<dbReference type="Pfam" id="PF26130">
    <property type="entry name" value="PB1-like"/>
    <property type="match status" value="1"/>
</dbReference>
<protein>
    <recommendedName>
        <fullName evidence="7">Transposase Tnp1/En/Spm-like domain-containing protein</fullName>
    </recommendedName>
</protein>
<dbReference type="InterPro" id="IPR004264">
    <property type="entry name" value="Transposase_23"/>
</dbReference>
<dbReference type="Pfam" id="PF03017">
    <property type="entry name" value="Transposase_23"/>
    <property type="match status" value="1"/>
</dbReference>
<gene>
    <name evidence="5" type="ORF">URODEC1_LOCUS38407</name>
</gene>
<feature type="region of interest" description="Disordered" evidence="2">
    <location>
        <begin position="495"/>
        <end position="514"/>
    </location>
</feature>
<dbReference type="PANTHER" id="PTHR33144">
    <property type="entry name" value="OS10G0409366 PROTEIN-RELATED"/>
    <property type="match status" value="1"/>
</dbReference>
<dbReference type="AlphaFoldDB" id="A0ABC8YUK3"/>
<organism evidence="5 6">
    <name type="scientific">Urochloa decumbens</name>
    <dbReference type="NCBI Taxonomy" id="240449"/>
    <lineage>
        <taxon>Eukaryota</taxon>
        <taxon>Viridiplantae</taxon>
        <taxon>Streptophyta</taxon>
        <taxon>Embryophyta</taxon>
        <taxon>Tracheophyta</taxon>
        <taxon>Spermatophyta</taxon>
        <taxon>Magnoliopsida</taxon>
        <taxon>Liliopsida</taxon>
        <taxon>Poales</taxon>
        <taxon>Poaceae</taxon>
        <taxon>PACMAD clade</taxon>
        <taxon>Panicoideae</taxon>
        <taxon>Panicodae</taxon>
        <taxon>Paniceae</taxon>
        <taxon>Melinidinae</taxon>
        <taxon>Urochloa</taxon>
    </lineage>
</organism>
<proteinExistence type="predicted"/>
<feature type="domain" description="Transposase Tnp1/En/Spm-like" evidence="3">
    <location>
        <begin position="540"/>
        <end position="603"/>
    </location>
</feature>
<evidence type="ECO:0000259" key="3">
    <source>
        <dbReference type="Pfam" id="PF03017"/>
    </source>
</evidence>
<dbReference type="InterPro" id="IPR004252">
    <property type="entry name" value="Probable_transposase_24"/>
</dbReference>
<dbReference type="EMBL" id="OZ075127">
    <property type="protein sequence ID" value="CAL4950496.1"/>
    <property type="molecule type" value="Genomic_DNA"/>
</dbReference>
<name>A0ABC8YUK3_9POAL</name>
<accession>A0ABC8YUK3</accession>
<feature type="coiled-coil region" evidence="1">
    <location>
        <begin position="404"/>
        <end position="431"/>
    </location>
</feature>
<reference evidence="6" key="1">
    <citation type="submission" date="2024-06" db="EMBL/GenBank/DDBJ databases">
        <authorList>
            <person name="Ryan C."/>
        </authorList>
    </citation>
    <scope>NUCLEOTIDE SEQUENCE [LARGE SCALE GENOMIC DNA]</scope>
</reference>
<dbReference type="PANTHER" id="PTHR33144:SF53">
    <property type="entry name" value="TRANSPOSASE TNP1_EN_SPM-LIKE DOMAIN-CONTAINING PROTEIN"/>
    <property type="match status" value="1"/>
</dbReference>
<dbReference type="InterPro" id="IPR058594">
    <property type="entry name" value="PB1-like_dom_pln"/>
</dbReference>
<feature type="domain" description="PB1-like" evidence="4">
    <location>
        <begin position="18"/>
        <end position="84"/>
    </location>
</feature>
<feature type="compositionally biased region" description="Basic residues" evidence="2">
    <location>
        <begin position="496"/>
        <end position="514"/>
    </location>
</feature>
<evidence type="ECO:0008006" key="7">
    <source>
        <dbReference type="Google" id="ProtNLM"/>
    </source>
</evidence>
<evidence type="ECO:0000313" key="5">
    <source>
        <dbReference type="EMBL" id="CAL4950496.1"/>
    </source>
</evidence>
<evidence type="ECO:0000256" key="2">
    <source>
        <dbReference type="SAM" id="MobiDB-lite"/>
    </source>
</evidence>
<evidence type="ECO:0000313" key="6">
    <source>
        <dbReference type="Proteomes" id="UP001497457"/>
    </source>
</evidence>
<evidence type="ECO:0000256" key="1">
    <source>
        <dbReference type="SAM" id="Coils"/>
    </source>
</evidence>
<sequence>MAADIWTLNLQCEGAAHGQQYVQQKMAKDEICFFNLVALIEEYGYTSIDYIYYKSRERLVFIQLDTDVMKMLRDNESKKEVNLLVTSQCIATMAGKRGTKKKQQLNVIETKAQYANDEVNQQHDYDIPETPEEKQILVKCNQLGQPLGKEGGLLGQFLGTIARNGGYCPIHMKDWRLVKKDSAKTILECIQTKFLYPRSCEKWILKSIGRDWRKYKSTLKKKLFSPKKKRAALYKLCPDDIDEDQWNALVKYWKSAEGKAASEKNTLSCEMRKTPHTGGTKSFARWFEDMRQADPTKKPPHRAKVYLATHKARVNGTNQPVVQLENLVEKQPELAENSEGRVAWEGDALHQVLGEEKPGQVHGMGLLPIPKQVYGRTTRQLKDINIATIDGSSADVETHMFEEIQQLKDRVRKQDRVIDELVNKKRDHENEEPNKIDQANIQNHVLQSNRKCQGDANLKELSLREGEPSSPQCSTNDFTQKQFDVCTQISNDGTVTRKRKNQQVHKETRTKKKHVAHDNATGYNHSKYTQSHPIKDGTTVLLKTASRQNSLVAYATIVSSRPKATVGGVEIGKQFYKVRINHPILQNEPLIKPMADCSKIGDAHAKGTLIAWPSTCVEMING</sequence>
<dbReference type="Proteomes" id="UP001497457">
    <property type="component" value="Chromosome 17b"/>
</dbReference>
<keyword evidence="1" id="KW-0175">Coiled coil</keyword>
<reference evidence="5 6" key="2">
    <citation type="submission" date="2024-10" db="EMBL/GenBank/DDBJ databases">
        <authorList>
            <person name="Ryan C."/>
        </authorList>
    </citation>
    <scope>NUCLEOTIDE SEQUENCE [LARGE SCALE GENOMIC DNA]</scope>
</reference>
<dbReference type="Pfam" id="PF03004">
    <property type="entry name" value="Transposase_24"/>
    <property type="match status" value="1"/>
</dbReference>
<keyword evidence="6" id="KW-1185">Reference proteome</keyword>